<feature type="region of interest" description="Disordered" evidence="1">
    <location>
        <begin position="167"/>
        <end position="204"/>
    </location>
</feature>
<dbReference type="AlphaFoldDB" id="A0A023FC62"/>
<evidence type="ECO:0000256" key="1">
    <source>
        <dbReference type="SAM" id="MobiDB-lite"/>
    </source>
</evidence>
<organism evidence="2">
    <name type="scientific">Amblyomma cajennense</name>
    <name type="common">Cayenne tick</name>
    <name type="synonym">Acarus cajennensis</name>
    <dbReference type="NCBI Taxonomy" id="34607"/>
    <lineage>
        <taxon>Eukaryota</taxon>
        <taxon>Metazoa</taxon>
        <taxon>Ecdysozoa</taxon>
        <taxon>Arthropoda</taxon>
        <taxon>Chelicerata</taxon>
        <taxon>Arachnida</taxon>
        <taxon>Acari</taxon>
        <taxon>Parasitiformes</taxon>
        <taxon>Ixodida</taxon>
        <taxon>Ixodoidea</taxon>
        <taxon>Ixodidae</taxon>
        <taxon>Amblyomminae</taxon>
        <taxon>Amblyomma</taxon>
    </lineage>
</organism>
<dbReference type="EMBL" id="GBBK01005271">
    <property type="protein sequence ID" value="JAC19211.1"/>
    <property type="molecule type" value="mRNA"/>
</dbReference>
<protein>
    <submittedName>
        <fullName evidence="2">Putative secreted mucin</fullName>
    </submittedName>
</protein>
<accession>A0A023FC62</accession>
<name>A0A023FC62_AMBCJ</name>
<reference evidence="2" key="1">
    <citation type="submission" date="2014-03" db="EMBL/GenBank/DDBJ databases">
        <title>The sialotranscriptome of Amblyomma triste, Amblyomma parvum and Amblyomma cajennense ticks, uncovered by 454-based RNA-seq.</title>
        <authorList>
            <person name="Garcia G.R."/>
            <person name="Gardinassi L.G."/>
            <person name="Ribeiro J.M."/>
            <person name="Anatriello E."/>
            <person name="Ferreira B.R."/>
            <person name="Moreira H.N."/>
            <person name="Mafra C."/>
            <person name="Olegario M.M."/>
            <person name="Szabo P.J."/>
            <person name="Miranda-Santos I.K."/>
            <person name="Maruyama S.R."/>
        </authorList>
    </citation>
    <scope>NUCLEOTIDE SEQUENCE</scope>
    <source>
        <strain evidence="2">Uberlandia</strain>
        <tissue evidence="2">Salivary glands</tissue>
    </source>
</reference>
<feature type="compositionally biased region" description="Low complexity" evidence="1">
    <location>
        <begin position="170"/>
        <end position="191"/>
    </location>
</feature>
<proteinExistence type="evidence at transcript level"/>
<evidence type="ECO:0000313" key="2">
    <source>
        <dbReference type="EMBL" id="JAC19211.1"/>
    </source>
</evidence>
<sequence>MQILISFSVRARMWWYSIISSLHSCLIRSMASADMPFCTAPSAAAPCVSSAEGVVAPLEGCSAGDRGSSSFRLVVNFILARPGVFDTLVGCSSPSGLLAEPGCARSSPLLSPLQSALLTLLVTVRPWVQRRSAQTSGSAAAVEHPLRIPPPAVGCLQLLLPLPSPPPFPSSSSSSSSASSSSSTSSSSSNDSSRRGVAPPPSPCKTGLSFCSFSLKVINWGQRLL</sequence>
<feature type="non-terminal residue" evidence="2">
    <location>
        <position position="225"/>
    </location>
</feature>